<dbReference type="EMBL" id="PDCK01000040">
    <property type="protein sequence ID" value="PRQ50216.1"/>
    <property type="molecule type" value="Genomic_DNA"/>
</dbReference>
<protein>
    <submittedName>
        <fullName evidence="1">Uncharacterized protein</fullName>
    </submittedName>
</protein>
<dbReference type="Proteomes" id="UP000238479">
    <property type="component" value="Chromosome 2"/>
</dbReference>
<sequence length="56" mass="6298">MLACHISPMRWFNQSQNSNINSLEILPKFLEIISDFSCLISANLPLGILGMNLDSF</sequence>
<reference evidence="1 2" key="1">
    <citation type="journal article" date="2018" name="Nat. Genet.">
        <title>The Rosa genome provides new insights in the design of modern roses.</title>
        <authorList>
            <person name="Bendahmane M."/>
        </authorList>
    </citation>
    <scope>NUCLEOTIDE SEQUENCE [LARGE SCALE GENOMIC DNA]</scope>
    <source>
        <strain evidence="2">cv. Old Blush</strain>
    </source>
</reference>
<dbReference type="Gramene" id="PRQ50216">
    <property type="protein sequence ID" value="PRQ50216"/>
    <property type="gene ID" value="RchiOBHm_Chr2g0130731"/>
</dbReference>
<evidence type="ECO:0000313" key="1">
    <source>
        <dbReference type="EMBL" id="PRQ50216.1"/>
    </source>
</evidence>
<organism evidence="1 2">
    <name type="scientific">Rosa chinensis</name>
    <name type="common">China rose</name>
    <dbReference type="NCBI Taxonomy" id="74649"/>
    <lineage>
        <taxon>Eukaryota</taxon>
        <taxon>Viridiplantae</taxon>
        <taxon>Streptophyta</taxon>
        <taxon>Embryophyta</taxon>
        <taxon>Tracheophyta</taxon>
        <taxon>Spermatophyta</taxon>
        <taxon>Magnoliopsida</taxon>
        <taxon>eudicotyledons</taxon>
        <taxon>Gunneridae</taxon>
        <taxon>Pentapetalae</taxon>
        <taxon>rosids</taxon>
        <taxon>fabids</taxon>
        <taxon>Rosales</taxon>
        <taxon>Rosaceae</taxon>
        <taxon>Rosoideae</taxon>
        <taxon>Rosoideae incertae sedis</taxon>
        <taxon>Rosa</taxon>
    </lineage>
</organism>
<gene>
    <name evidence="1" type="ORF">RchiOBHm_Chr2g0130731</name>
</gene>
<accession>A0A2P6RUX1</accession>
<comment type="caution">
    <text evidence="1">The sequence shown here is derived from an EMBL/GenBank/DDBJ whole genome shotgun (WGS) entry which is preliminary data.</text>
</comment>
<proteinExistence type="predicted"/>
<evidence type="ECO:0000313" key="2">
    <source>
        <dbReference type="Proteomes" id="UP000238479"/>
    </source>
</evidence>
<name>A0A2P6RUX1_ROSCH</name>
<keyword evidence="2" id="KW-1185">Reference proteome</keyword>
<dbReference type="AlphaFoldDB" id="A0A2P6RUX1"/>